<dbReference type="AlphaFoldDB" id="A0A7X5X5N9"/>
<feature type="domain" description="BD-FAE-like" evidence="3">
    <location>
        <begin position="218"/>
        <end position="365"/>
    </location>
</feature>
<evidence type="ECO:0000256" key="1">
    <source>
        <dbReference type="ARBA" id="ARBA00022801"/>
    </source>
</evidence>
<evidence type="ECO:0000313" key="5">
    <source>
        <dbReference type="Proteomes" id="UP000536624"/>
    </source>
</evidence>
<dbReference type="SUPFAM" id="SSF53474">
    <property type="entry name" value="alpha/beta-Hydrolases"/>
    <property type="match status" value="1"/>
</dbReference>
<dbReference type="Gene3D" id="3.40.50.1820">
    <property type="entry name" value="alpha/beta hydrolase"/>
    <property type="match status" value="1"/>
</dbReference>
<dbReference type="Pfam" id="PF20434">
    <property type="entry name" value="BD-FAE"/>
    <property type="match status" value="1"/>
</dbReference>
<feature type="compositionally biased region" description="Pro residues" evidence="2">
    <location>
        <begin position="40"/>
        <end position="49"/>
    </location>
</feature>
<dbReference type="PANTHER" id="PTHR48081">
    <property type="entry name" value="AB HYDROLASE SUPERFAMILY PROTEIN C4A8.06C"/>
    <property type="match status" value="1"/>
</dbReference>
<dbReference type="Proteomes" id="UP000536624">
    <property type="component" value="Unassembled WGS sequence"/>
</dbReference>
<comment type="caution">
    <text evidence="4">The sequence shown here is derived from an EMBL/GenBank/DDBJ whole genome shotgun (WGS) entry which is preliminary data.</text>
</comment>
<proteinExistence type="predicted"/>
<evidence type="ECO:0000259" key="3">
    <source>
        <dbReference type="Pfam" id="PF20434"/>
    </source>
</evidence>
<feature type="region of interest" description="Disordered" evidence="2">
    <location>
        <begin position="32"/>
        <end position="153"/>
    </location>
</feature>
<accession>A0A7X5X5N9</accession>
<dbReference type="GO" id="GO:0016787">
    <property type="term" value="F:hydrolase activity"/>
    <property type="evidence" value="ECO:0007669"/>
    <property type="project" value="UniProtKB-KW"/>
</dbReference>
<evidence type="ECO:0000256" key="2">
    <source>
        <dbReference type="SAM" id="MobiDB-lite"/>
    </source>
</evidence>
<evidence type="ECO:0000313" key="4">
    <source>
        <dbReference type="EMBL" id="NIY67068.1"/>
    </source>
</evidence>
<sequence length="421" mass="42793">MGGAAAEETSVFGLAPVAPDRTIAYGEHPDQVVDFYFPPRGMPGDPPGGPSRGTLGDPPGGMPGDRPRGTLGDPPGGMSLDPLRGTPLDSPRGMSGELPGGLSLEPPRGTLGEPPEGTPLDSPRGMSGELPRGTPLDPPRETPGEPPGARWAPRPAPLVLLFHGGAWRAPYDRRHVSPFAAFLAGRGLVVASVEYRRGAVGADGEGSLEPSRPARAGRWPETLDDIAAAVDTVPGLARELGLPGGPGGPGAVDPDRVVLTGHSAGGHAALWAAARHRLPSGTPWHLPSPSPLRGVVALAPIADFATARALDVCSGAVGELLGDGAELTARLALADPAALLPTAIPTTIVQGGTDIDVPPAVADAFAVAAAQAGQDVRLVRTEGGHFPLIDPTTPVAHTVADEIARLAGAPPAAWYRSPPAW</sequence>
<dbReference type="InterPro" id="IPR049492">
    <property type="entry name" value="BD-FAE-like_dom"/>
</dbReference>
<dbReference type="EMBL" id="JAALLH010000001">
    <property type="protein sequence ID" value="NIY67068.1"/>
    <property type="molecule type" value="Genomic_DNA"/>
</dbReference>
<name>A0A7X5X5N9_STRMQ</name>
<gene>
    <name evidence="4" type="ORF">SMALB_5109</name>
</gene>
<protein>
    <recommendedName>
        <fullName evidence="3">BD-FAE-like domain-containing protein</fullName>
    </recommendedName>
</protein>
<organism evidence="4 5">
    <name type="scientific">Streptomyces malaysiensis</name>
    <dbReference type="NCBI Taxonomy" id="92644"/>
    <lineage>
        <taxon>Bacteria</taxon>
        <taxon>Bacillati</taxon>
        <taxon>Actinomycetota</taxon>
        <taxon>Actinomycetes</taxon>
        <taxon>Kitasatosporales</taxon>
        <taxon>Streptomycetaceae</taxon>
        <taxon>Streptomyces</taxon>
        <taxon>Streptomyces violaceusniger group</taxon>
    </lineage>
</organism>
<dbReference type="InterPro" id="IPR050300">
    <property type="entry name" value="GDXG_lipolytic_enzyme"/>
</dbReference>
<reference evidence="4 5" key="1">
    <citation type="submission" date="2020-02" db="EMBL/GenBank/DDBJ databases">
        <title>Streptomyces malaysiensis DSM14702 (JHCC583434, PFL_A843) Genome sequencing and assembly.</title>
        <authorList>
            <person name="Samborskyy M."/>
        </authorList>
    </citation>
    <scope>NUCLEOTIDE SEQUENCE [LARGE SCALE GENOMIC DNA]</scope>
    <source>
        <strain evidence="4 5">DSM 14702</strain>
    </source>
</reference>
<dbReference type="InterPro" id="IPR029058">
    <property type="entry name" value="AB_hydrolase_fold"/>
</dbReference>
<keyword evidence="1" id="KW-0378">Hydrolase</keyword>